<organism evidence="5 6">
    <name type="scientific">Buddleja alternifolia</name>
    <dbReference type="NCBI Taxonomy" id="168488"/>
    <lineage>
        <taxon>Eukaryota</taxon>
        <taxon>Viridiplantae</taxon>
        <taxon>Streptophyta</taxon>
        <taxon>Embryophyta</taxon>
        <taxon>Tracheophyta</taxon>
        <taxon>Spermatophyta</taxon>
        <taxon>Magnoliopsida</taxon>
        <taxon>eudicotyledons</taxon>
        <taxon>Gunneridae</taxon>
        <taxon>Pentapetalae</taxon>
        <taxon>asterids</taxon>
        <taxon>lamiids</taxon>
        <taxon>Lamiales</taxon>
        <taxon>Scrophulariaceae</taxon>
        <taxon>Buddlejeae</taxon>
        <taxon>Buddleja</taxon>
    </lineage>
</organism>
<dbReference type="InterPro" id="IPR000587">
    <property type="entry name" value="Creatinase_N"/>
</dbReference>
<dbReference type="InterPro" id="IPR050422">
    <property type="entry name" value="X-Pro_aminopeptidase_P"/>
</dbReference>
<sequence>MAEETLAALRSLMASHSPALDALVVPSEDYHQSEYVSARDKRRGFVSGFNGSAGLALITANQALLWTDGRYFLQAEQQLSNQWKLMRMGEDPTVDIWMADNLPNDATIGVDPWCVSVDTAQKWESAFAKKQQKLIQTTKNLVDEVWTSRPPPETNPVVVHPLEFAGLSVEDKLKDLREKLLQENSRAIILAALDEASL</sequence>
<reference evidence="5" key="1">
    <citation type="submission" date="2019-10" db="EMBL/GenBank/DDBJ databases">
        <authorList>
            <person name="Zhang R."/>
            <person name="Pan Y."/>
            <person name="Wang J."/>
            <person name="Ma R."/>
            <person name="Yu S."/>
        </authorList>
    </citation>
    <scope>NUCLEOTIDE SEQUENCE</scope>
    <source>
        <strain evidence="5">LA-IB0</strain>
        <tissue evidence="5">Leaf</tissue>
    </source>
</reference>
<dbReference type="GO" id="GO:0016787">
    <property type="term" value="F:hydrolase activity"/>
    <property type="evidence" value="ECO:0007669"/>
    <property type="project" value="UniProtKB-KW"/>
</dbReference>
<dbReference type="FunFam" id="3.40.350.10:FF:000003">
    <property type="entry name" value="Xaa-pro aminopeptidase P"/>
    <property type="match status" value="1"/>
</dbReference>
<keyword evidence="2" id="KW-0479">Metal-binding</keyword>
<dbReference type="GO" id="GO:0046872">
    <property type="term" value="F:metal ion binding"/>
    <property type="evidence" value="ECO:0007669"/>
    <property type="project" value="UniProtKB-KW"/>
</dbReference>
<dbReference type="PANTHER" id="PTHR43763">
    <property type="entry name" value="XAA-PRO AMINOPEPTIDASE 1"/>
    <property type="match status" value="1"/>
</dbReference>
<dbReference type="InterPro" id="IPR029149">
    <property type="entry name" value="Creatin/AminoP/Spt16_N"/>
</dbReference>
<dbReference type="Proteomes" id="UP000826271">
    <property type="component" value="Unassembled WGS sequence"/>
</dbReference>
<evidence type="ECO:0000313" key="5">
    <source>
        <dbReference type="EMBL" id="KAG8384053.1"/>
    </source>
</evidence>
<evidence type="ECO:0000313" key="6">
    <source>
        <dbReference type="Proteomes" id="UP000826271"/>
    </source>
</evidence>
<evidence type="ECO:0000256" key="3">
    <source>
        <dbReference type="ARBA" id="ARBA00022801"/>
    </source>
</evidence>
<gene>
    <name evidence="5" type="ORF">BUALT_Bualt04G0078000</name>
</gene>
<comment type="similarity">
    <text evidence="1">Belongs to the peptidase M24B family.</text>
</comment>
<proteinExistence type="inferred from homology"/>
<keyword evidence="3" id="KW-0378">Hydrolase</keyword>
<protein>
    <recommendedName>
        <fullName evidence="4">Creatinase N-terminal domain-containing protein</fullName>
    </recommendedName>
</protein>
<feature type="domain" description="Creatinase N-terminal" evidence="4">
    <location>
        <begin position="6"/>
        <end position="139"/>
    </location>
</feature>
<dbReference type="SUPFAM" id="SSF53092">
    <property type="entry name" value="Creatinase/prolidase N-terminal domain"/>
    <property type="match status" value="1"/>
</dbReference>
<accession>A0AAV6XY00</accession>
<dbReference type="PANTHER" id="PTHR43763:SF12">
    <property type="entry name" value="AMINOPEPTIDASE P1"/>
    <property type="match status" value="1"/>
</dbReference>
<evidence type="ECO:0000256" key="2">
    <source>
        <dbReference type="ARBA" id="ARBA00022723"/>
    </source>
</evidence>
<dbReference type="Pfam" id="PF16189">
    <property type="entry name" value="Creatinase_N_2"/>
    <property type="match status" value="1"/>
</dbReference>
<dbReference type="Pfam" id="PF01321">
    <property type="entry name" value="Creatinase_N"/>
    <property type="match status" value="1"/>
</dbReference>
<comment type="caution">
    <text evidence="5">The sequence shown here is derived from an EMBL/GenBank/DDBJ whole genome shotgun (WGS) entry which is preliminary data.</text>
</comment>
<dbReference type="EMBL" id="WHWC01000004">
    <property type="protein sequence ID" value="KAG8384053.1"/>
    <property type="molecule type" value="Genomic_DNA"/>
</dbReference>
<dbReference type="Gene3D" id="3.40.350.10">
    <property type="entry name" value="Creatinase/prolidase N-terminal domain"/>
    <property type="match status" value="2"/>
</dbReference>
<evidence type="ECO:0000256" key="1">
    <source>
        <dbReference type="ARBA" id="ARBA00008766"/>
    </source>
</evidence>
<dbReference type="AlphaFoldDB" id="A0AAV6XY00"/>
<name>A0AAV6XY00_9LAMI</name>
<keyword evidence="6" id="KW-1185">Reference proteome</keyword>
<evidence type="ECO:0000259" key="4">
    <source>
        <dbReference type="Pfam" id="PF01321"/>
    </source>
</evidence>